<gene>
    <name evidence="1" type="ORF">B0A62_05960</name>
</gene>
<accession>A0ABX4CKQ4</accession>
<sequence>MGTLKEDIRKQSDWIIKAFEVDGYKLDFSIASLMEIDLFFEKNLVDGRPKRRGRLSKNYGGIIFSISSYVAETLIKNVSGSKLITNDKDPRGEINFSIEFPDGTVCWPGQRIIKRIQNGLEDGVYLYGYELTKGYISEKFDDNFWNIGKKTNDVESVKPWWKFW</sequence>
<protein>
    <submittedName>
        <fullName evidence="1">Uncharacterized protein</fullName>
    </submittedName>
</protein>
<keyword evidence="2" id="KW-1185">Reference proteome</keyword>
<name>A0ABX4CKQ4_FLAHY</name>
<reference evidence="1 2" key="1">
    <citation type="submission" date="2016-11" db="EMBL/GenBank/DDBJ databases">
        <title>Whole genomes of Flavobacteriaceae.</title>
        <authorList>
            <person name="Stine C."/>
            <person name="Li C."/>
            <person name="Tadesse D."/>
        </authorList>
    </citation>
    <scope>NUCLEOTIDE SEQUENCE [LARGE SCALE GENOMIC DNA]</scope>
    <source>
        <strain evidence="1 2">ATCC 29551</strain>
    </source>
</reference>
<dbReference type="Proteomes" id="UP000198424">
    <property type="component" value="Unassembled WGS sequence"/>
</dbReference>
<evidence type="ECO:0000313" key="2">
    <source>
        <dbReference type="Proteomes" id="UP000198424"/>
    </source>
</evidence>
<evidence type="ECO:0000313" key="1">
    <source>
        <dbReference type="EMBL" id="OXA96795.1"/>
    </source>
</evidence>
<comment type="caution">
    <text evidence="1">The sequence shown here is derived from an EMBL/GenBank/DDBJ whole genome shotgun (WGS) entry which is preliminary data.</text>
</comment>
<proteinExistence type="predicted"/>
<dbReference type="EMBL" id="MUGY01000004">
    <property type="protein sequence ID" value="OXA96795.1"/>
    <property type="molecule type" value="Genomic_DNA"/>
</dbReference>
<organism evidence="1 2">
    <name type="scientific">Flavobacterium hydatis</name>
    <name type="common">Cytophaga aquatilis</name>
    <dbReference type="NCBI Taxonomy" id="991"/>
    <lineage>
        <taxon>Bacteria</taxon>
        <taxon>Pseudomonadati</taxon>
        <taxon>Bacteroidota</taxon>
        <taxon>Flavobacteriia</taxon>
        <taxon>Flavobacteriales</taxon>
        <taxon>Flavobacteriaceae</taxon>
        <taxon>Flavobacterium</taxon>
    </lineage>
</organism>
<dbReference type="RefSeq" id="WP_051885593.1">
    <property type="nucleotide sequence ID" value="NZ_JBEWQG010000001.1"/>
</dbReference>